<evidence type="ECO:0000256" key="10">
    <source>
        <dbReference type="ARBA" id="ARBA00023136"/>
    </source>
</evidence>
<name>A0ABS0J5T6_9BACT</name>
<keyword evidence="4" id="KW-0645">Protease</keyword>
<feature type="transmembrane region" description="Helical" evidence="11">
    <location>
        <begin position="328"/>
        <end position="346"/>
    </location>
</feature>
<keyword evidence="11" id="KW-0479">Metal-binding</keyword>
<reference evidence="13 14" key="1">
    <citation type="submission" date="2019-08" db="EMBL/GenBank/DDBJ databases">
        <authorList>
            <person name="Luo N."/>
        </authorList>
    </citation>
    <scope>NUCLEOTIDE SEQUENCE [LARGE SCALE GENOMIC DNA]</scope>
    <source>
        <strain evidence="13 14">NCIMB 9442</strain>
    </source>
</reference>
<feature type="domain" description="PDZ" evidence="12">
    <location>
        <begin position="115"/>
        <end position="183"/>
    </location>
</feature>
<comment type="subcellular location">
    <subcellularLocation>
        <location evidence="2">Membrane</location>
        <topology evidence="2">Multi-pass membrane protein</topology>
    </subcellularLocation>
</comment>
<dbReference type="PANTHER" id="PTHR42837:SF2">
    <property type="entry name" value="MEMBRANE METALLOPROTEASE ARASP2, CHLOROPLASTIC-RELATED"/>
    <property type="match status" value="1"/>
</dbReference>
<evidence type="ECO:0000256" key="1">
    <source>
        <dbReference type="ARBA" id="ARBA00001947"/>
    </source>
</evidence>
<evidence type="ECO:0000256" key="2">
    <source>
        <dbReference type="ARBA" id="ARBA00004141"/>
    </source>
</evidence>
<proteinExistence type="inferred from homology"/>
<accession>A0ABS0J5T6</accession>
<protein>
    <recommendedName>
        <fullName evidence="11">Zinc metalloprotease</fullName>
        <ecNumber evidence="11">3.4.24.-</ecNumber>
    </recommendedName>
</protein>
<comment type="caution">
    <text evidence="13">The sequence shown here is derived from an EMBL/GenBank/DDBJ whole genome shotgun (WGS) entry which is preliminary data.</text>
</comment>
<feature type="transmembrane region" description="Helical" evidence="11">
    <location>
        <begin position="277"/>
        <end position="294"/>
    </location>
</feature>
<dbReference type="InterPro" id="IPR041489">
    <property type="entry name" value="PDZ_6"/>
</dbReference>
<keyword evidence="10 11" id="KW-0472">Membrane</keyword>
<dbReference type="Proteomes" id="UP001194469">
    <property type="component" value="Unassembled WGS sequence"/>
</dbReference>
<dbReference type="Pfam" id="PF02163">
    <property type="entry name" value="Peptidase_M50"/>
    <property type="match status" value="1"/>
</dbReference>
<feature type="transmembrane region" description="Helical" evidence="11">
    <location>
        <begin position="95"/>
        <end position="116"/>
    </location>
</feature>
<keyword evidence="7 11" id="KW-0862">Zinc</keyword>
<dbReference type="RefSeq" id="WP_196609870.1">
    <property type="nucleotide sequence ID" value="NZ_VRYY01000377.1"/>
</dbReference>
<keyword evidence="5 11" id="KW-0812">Transmembrane</keyword>
<keyword evidence="8 11" id="KW-1133">Transmembrane helix</keyword>
<dbReference type="InterPro" id="IPR036034">
    <property type="entry name" value="PDZ_sf"/>
</dbReference>
<evidence type="ECO:0000256" key="8">
    <source>
        <dbReference type="ARBA" id="ARBA00022989"/>
    </source>
</evidence>
<dbReference type="CDD" id="cd23081">
    <property type="entry name" value="cpPDZ_EcRseP-like"/>
    <property type="match status" value="1"/>
</dbReference>
<comment type="similarity">
    <text evidence="3 11">Belongs to the peptidase M50B family.</text>
</comment>
<dbReference type="CDD" id="cd06163">
    <property type="entry name" value="S2P-M50_PDZ_RseP-like"/>
    <property type="match status" value="1"/>
</dbReference>
<evidence type="ECO:0000259" key="12">
    <source>
        <dbReference type="SMART" id="SM00228"/>
    </source>
</evidence>
<evidence type="ECO:0000256" key="9">
    <source>
        <dbReference type="ARBA" id="ARBA00023049"/>
    </source>
</evidence>
<dbReference type="EMBL" id="VRYY01000377">
    <property type="protein sequence ID" value="MBG3877802.1"/>
    <property type="molecule type" value="Genomic_DNA"/>
</dbReference>
<evidence type="ECO:0000256" key="7">
    <source>
        <dbReference type="ARBA" id="ARBA00022833"/>
    </source>
</evidence>
<evidence type="ECO:0000313" key="14">
    <source>
        <dbReference type="Proteomes" id="UP001194469"/>
    </source>
</evidence>
<keyword evidence="14" id="KW-1185">Reference proteome</keyword>
<dbReference type="GO" id="GO:0008237">
    <property type="term" value="F:metallopeptidase activity"/>
    <property type="evidence" value="ECO:0007669"/>
    <property type="project" value="UniProtKB-KW"/>
</dbReference>
<comment type="cofactor">
    <cofactor evidence="1 11">
        <name>Zn(2+)</name>
        <dbReference type="ChEBI" id="CHEBI:29105"/>
    </cofactor>
</comment>
<dbReference type="PANTHER" id="PTHR42837">
    <property type="entry name" value="REGULATOR OF SIGMA-E PROTEASE RSEP"/>
    <property type="match status" value="1"/>
</dbReference>
<keyword evidence="6 11" id="KW-0378">Hydrolase</keyword>
<dbReference type="SMART" id="SM00228">
    <property type="entry name" value="PDZ"/>
    <property type="match status" value="1"/>
</dbReference>
<dbReference type="InterPro" id="IPR004387">
    <property type="entry name" value="Pept_M50_Zn"/>
</dbReference>
<dbReference type="InterPro" id="IPR001478">
    <property type="entry name" value="PDZ"/>
</dbReference>
<evidence type="ECO:0000256" key="5">
    <source>
        <dbReference type="ARBA" id="ARBA00022692"/>
    </source>
</evidence>
<organism evidence="13 14">
    <name type="scientific">Nitratidesulfovibrio oxamicus</name>
    <dbReference type="NCBI Taxonomy" id="32016"/>
    <lineage>
        <taxon>Bacteria</taxon>
        <taxon>Pseudomonadati</taxon>
        <taxon>Thermodesulfobacteriota</taxon>
        <taxon>Desulfovibrionia</taxon>
        <taxon>Desulfovibrionales</taxon>
        <taxon>Desulfovibrionaceae</taxon>
        <taxon>Nitratidesulfovibrio</taxon>
    </lineage>
</organism>
<evidence type="ECO:0000313" key="13">
    <source>
        <dbReference type="EMBL" id="MBG3877802.1"/>
    </source>
</evidence>
<evidence type="ECO:0000256" key="4">
    <source>
        <dbReference type="ARBA" id="ARBA00022670"/>
    </source>
</evidence>
<evidence type="ECO:0000256" key="3">
    <source>
        <dbReference type="ARBA" id="ARBA00007931"/>
    </source>
</evidence>
<sequence>MSSFLSVLLVLGGLIFFHELGHFLIARLFGIGVQTFSLGFGPRLFGWRSGLTDYRLSLVPLGGYVSLVGESEEAELPEGFEKRHSFTLRPAWQRLLVIAAGPVFNLLLAWFIYWGLFWAHGQFQLAPEVGRVQPESPAAIAGVAPGDRIVSIGGKPVQWWDDVAGSIVASEGRELAIAIDRNGTALTLDVKPEVRTRKTIFGEDEHTWLIGIQASGRTVSLPLDGSSAMKAGLDQTWRMIVITGQSVQKIFERVVPLDSVGGPIMIAQMVSEQSRQGLDNVLALTALISINLGLLNLLPIPVLDGGHIIFLTMEMVMRRPVNARLREITTRIGLAFLLALMLLATYNDIVRNLQ</sequence>
<dbReference type="EC" id="3.4.24.-" evidence="11"/>
<dbReference type="Pfam" id="PF17820">
    <property type="entry name" value="PDZ_6"/>
    <property type="match status" value="1"/>
</dbReference>
<dbReference type="Gene3D" id="2.30.42.10">
    <property type="match status" value="1"/>
</dbReference>
<keyword evidence="9 11" id="KW-0482">Metalloprotease</keyword>
<dbReference type="NCBIfam" id="TIGR00054">
    <property type="entry name" value="RIP metalloprotease RseP"/>
    <property type="match status" value="1"/>
</dbReference>
<dbReference type="InterPro" id="IPR008915">
    <property type="entry name" value="Peptidase_M50"/>
</dbReference>
<gene>
    <name evidence="13" type="primary">rseP</name>
    <name evidence="13" type="ORF">FVW20_12470</name>
</gene>
<dbReference type="SUPFAM" id="SSF50156">
    <property type="entry name" value="PDZ domain-like"/>
    <property type="match status" value="1"/>
</dbReference>
<evidence type="ECO:0000256" key="6">
    <source>
        <dbReference type="ARBA" id="ARBA00022801"/>
    </source>
</evidence>
<evidence type="ECO:0000256" key="11">
    <source>
        <dbReference type="RuleBase" id="RU362031"/>
    </source>
</evidence>